<dbReference type="PANTHER" id="PTHR37423">
    <property type="entry name" value="SOLUBLE LYTIC MUREIN TRANSGLYCOSYLASE-RELATED"/>
    <property type="match status" value="1"/>
</dbReference>
<dbReference type="GO" id="GO:0000270">
    <property type="term" value="P:peptidoglycan metabolic process"/>
    <property type="evidence" value="ECO:0007669"/>
    <property type="project" value="InterPro"/>
</dbReference>
<dbReference type="Gene3D" id="1.10.530.10">
    <property type="match status" value="1"/>
</dbReference>
<dbReference type="CDD" id="cd00254">
    <property type="entry name" value="LT-like"/>
    <property type="match status" value="1"/>
</dbReference>
<protein>
    <submittedName>
        <fullName evidence="4">Lytic transglycosylase domain-containing protein</fullName>
    </submittedName>
</protein>
<gene>
    <name evidence="4" type="ORF">ENM15_03025</name>
</gene>
<dbReference type="GO" id="GO:0008933">
    <property type="term" value="F:peptidoglycan lytic transglycosylase activity"/>
    <property type="evidence" value="ECO:0007669"/>
    <property type="project" value="InterPro"/>
</dbReference>
<dbReference type="GO" id="GO:0016020">
    <property type="term" value="C:membrane"/>
    <property type="evidence" value="ECO:0007669"/>
    <property type="project" value="InterPro"/>
</dbReference>
<name>A0A7V5XG07_9BACT</name>
<evidence type="ECO:0000259" key="3">
    <source>
        <dbReference type="Pfam" id="PF01464"/>
    </source>
</evidence>
<evidence type="ECO:0000313" key="4">
    <source>
        <dbReference type="EMBL" id="HHQ15775.1"/>
    </source>
</evidence>
<keyword evidence="2" id="KW-0732">Signal</keyword>
<comment type="similarity">
    <text evidence="1">Belongs to the transglycosylase Slt family.</text>
</comment>
<reference evidence="4" key="1">
    <citation type="journal article" date="2020" name="mSystems">
        <title>Genome- and Community-Level Interaction Insights into Carbon Utilization and Element Cycling Functions of Hydrothermarchaeota in Hydrothermal Sediment.</title>
        <authorList>
            <person name="Zhou Z."/>
            <person name="Liu Y."/>
            <person name="Xu W."/>
            <person name="Pan J."/>
            <person name="Luo Z.H."/>
            <person name="Li M."/>
        </authorList>
    </citation>
    <scope>NUCLEOTIDE SEQUENCE [LARGE SCALE GENOMIC DNA]</scope>
    <source>
        <strain evidence="4">SpSt-106</strain>
    </source>
</reference>
<dbReference type="AlphaFoldDB" id="A0A7V5XG07"/>
<feature type="chain" id="PRO_5031153535" evidence="2">
    <location>
        <begin position="22"/>
        <end position="194"/>
    </location>
</feature>
<proteinExistence type="inferred from homology"/>
<accession>A0A7V5XG07</accession>
<organism evidence="4">
    <name type="scientific">Thermodesulfobacterium geofontis</name>
    <dbReference type="NCBI Taxonomy" id="1295609"/>
    <lineage>
        <taxon>Bacteria</taxon>
        <taxon>Pseudomonadati</taxon>
        <taxon>Thermodesulfobacteriota</taxon>
        <taxon>Thermodesulfobacteria</taxon>
        <taxon>Thermodesulfobacteriales</taxon>
        <taxon>Thermodesulfobacteriaceae</taxon>
        <taxon>Thermodesulfobacterium</taxon>
    </lineage>
</organism>
<dbReference type="InterPro" id="IPR023346">
    <property type="entry name" value="Lysozyme-like_dom_sf"/>
</dbReference>
<sequence>MKIILKILIFLIIFSFSNAYAHIYKCEDPQTGEVIFTNFKGIFPEKICQVYVREPRKSISKKGISSNYYNIDERWFNEVAKSYSLDPALLKAVAKVESSFNPKAVSPKGALGLMQLMPTTAELVGVNDPFDPLESLKGGAMYLKKLLEEFGDLELALAAYNAGPEKVRLYRGIPPYSETQNYVRNVLYYYNLYK</sequence>
<dbReference type="EMBL" id="DRWR01000053">
    <property type="protein sequence ID" value="HHQ15775.1"/>
    <property type="molecule type" value="Genomic_DNA"/>
</dbReference>
<evidence type="ECO:0000256" key="2">
    <source>
        <dbReference type="SAM" id="SignalP"/>
    </source>
</evidence>
<dbReference type="Pfam" id="PF01464">
    <property type="entry name" value="SLT"/>
    <property type="match status" value="1"/>
</dbReference>
<dbReference type="InterPro" id="IPR000189">
    <property type="entry name" value="Transglyc_AS"/>
</dbReference>
<comment type="caution">
    <text evidence="4">The sequence shown here is derived from an EMBL/GenBank/DDBJ whole genome shotgun (WGS) entry which is preliminary data.</text>
</comment>
<feature type="signal peptide" evidence="2">
    <location>
        <begin position="1"/>
        <end position="21"/>
    </location>
</feature>
<dbReference type="PROSITE" id="PS00922">
    <property type="entry name" value="TRANSGLYCOSYLASE"/>
    <property type="match status" value="1"/>
</dbReference>
<dbReference type="PANTHER" id="PTHR37423:SF2">
    <property type="entry name" value="MEMBRANE-BOUND LYTIC MUREIN TRANSGLYCOSYLASE C"/>
    <property type="match status" value="1"/>
</dbReference>
<evidence type="ECO:0000256" key="1">
    <source>
        <dbReference type="ARBA" id="ARBA00007734"/>
    </source>
</evidence>
<dbReference type="InterPro" id="IPR008258">
    <property type="entry name" value="Transglycosylase_SLT_dom_1"/>
</dbReference>
<feature type="domain" description="Transglycosylase SLT" evidence="3">
    <location>
        <begin position="76"/>
        <end position="173"/>
    </location>
</feature>
<dbReference type="SUPFAM" id="SSF53955">
    <property type="entry name" value="Lysozyme-like"/>
    <property type="match status" value="1"/>
</dbReference>